<evidence type="ECO:0008006" key="5">
    <source>
        <dbReference type="Google" id="ProtNLM"/>
    </source>
</evidence>
<reference evidence="3" key="1">
    <citation type="submission" date="2022-07" db="EMBL/GenBank/DDBJ databases">
        <title>Draft genome sequence of Zalerion maritima ATCC 34329, a (micro)plastics degrading marine fungus.</title>
        <authorList>
            <person name="Paco A."/>
            <person name="Goncalves M.F.M."/>
            <person name="Rocha-Santos T.A.P."/>
            <person name="Alves A."/>
        </authorList>
    </citation>
    <scope>NUCLEOTIDE SEQUENCE</scope>
    <source>
        <strain evidence="3">ATCC 34329</strain>
    </source>
</reference>
<keyword evidence="2" id="KW-0812">Transmembrane</keyword>
<keyword evidence="2" id="KW-1133">Transmembrane helix</keyword>
<gene>
    <name evidence="3" type="ORF">MKZ38_006580</name>
</gene>
<keyword evidence="2" id="KW-0472">Membrane</keyword>
<evidence type="ECO:0000256" key="1">
    <source>
        <dbReference type="SAM" id="MobiDB-lite"/>
    </source>
</evidence>
<evidence type="ECO:0000313" key="3">
    <source>
        <dbReference type="EMBL" id="KAJ2895435.1"/>
    </source>
</evidence>
<dbReference type="EMBL" id="JAKWBI020000401">
    <property type="protein sequence ID" value="KAJ2895435.1"/>
    <property type="molecule type" value="Genomic_DNA"/>
</dbReference>
<feature type="transmembrane region" description="Helical" evidence="2">
    <location>
        <begin position="6"/>
        <end position="28"/>
    </location>
</feature>
<sequence length="629" mass="71074">MADNEVILAGIALVISSFAFLTSLLQVFQQYYASASGYASCKAKVIGPWARGTHRNFKWKELRFEVRFMTPVIFLAPPSASGGPIPDEPLWEIRGDKESWEQTMTPINNQLGGEWAPRLNSKELVHTADNEKSTWLDLLNALQTRELKSKDWSAEVANDEKVSLGGEGDRTLVVFVQKKNRSWDTMPANVKKPYATTTICHLIEMTAFLGLYWKEVNRSTHRYRAEGNGYILTGEHLADLGIMFTFQKTGVAVFKESSIIPVDEIKDMCFGYVPTIFRDKAQKGANLIAVNEEPDTLEFLQLGSIDEVMQTMAIMGCNNNTVKHFKQEGSRVAHLFPVAFEVLGMLGRVMHIRRNPWRNLPNPTVWHWQRKPFQMSKMLAAFEKCIDDTNNKEFSSPHIGRIRTTSKRIVEMLKGTQKQGPFGIPLLDALHDAIDEHDQILGRAEQGDVMKVVSHVVRYHLQAVLDLVNKNDEYKKLDSAQPEEKEQLFMGLYFSAVREKVLEASTDQHMAKYASRVDTLLWGGYSGGSNPTPTPKHTRTKTNNTSSTLAPPVVSSHHLRSNSSTMLASMASDDVVTLDSDNTERIINDIWCTLVFRMLCWLTLHDFHKKDVQLPKSELIGSRLPVYIA</sequence>
<evidence type="ECO:0000256" key="2">
    <source>
        <dbReference type="SAM" id="Phobius"/>
    </source>
</evidence>
<accession>A0AAD5RJU9</accession>
<name>A0AAD5RJU9_9PEZI</name>
<dbReference type="Proteomes" id="UP001201980">
    <property type="component" value="Unassembled WGS sequence"/>
</dbReference>
<keyword evidence="4" id="KW-1185">Reference proteome</keyword>
<organism evidence="3 4">
    <name type="scientific">Zalerion maritima</name>
    <dbReference type="NCBI Taxonomy" id="339359"/>
    <lineage>
        <taxon>Eukaryota</taxon>
        <taxon>Fungi</taxon>
        <taxon>Dikarya</taxon>
        <taxon>Ascomycota</taxon>
        <taxon>Pezizomycotina</taxon>
        <taxon>Sordariomycetes</taxon>
        <taxon>Lulworthiomycetidae</taxon>
        <taxon>Lulworthiales</taxon>
        <taxon>Lulworthiaceae</taxon>
        <taxon>Zalerion</taxon>
    </lineage>
</organism>
<feature type="region of interest" description="Disordered" evidence="1">
    <location>
        <begin position="526"/>
        <end position="555"/>
    </location>
</feature>
<comment type="caution">
    <text evidence="3">The sequence shown here is derived from an EMBL/GenBank/DDBJ whole genome shotgun (WGS) entry which is preliminary data.</text>
</comment>
<protein>
    <recommendedName>
        <fullName evidence="5">Modin</fullName>
    </recommendedName>
</protein>
<evidence type="ECO:0000313" key="4">
    <source>
        <dbReference type="Proteomes" id="UP001201980"/>
    </source>
</evidence>
<proteinExistence type="predicted"/>
<dbReference type="AlphaFoldDB" id="A0AAD5RJU9"/>